<name>A0ABZ0W1V7_9BACT</name>
<keyword evidence="1" id="KW-0449">Lipoprotein</keyword>
<dbReference type="Pfam" id="PF12771">
    <property type="entry name" value="SusD-like_2"/>
    <property type="match status" value="1"/>
</dbReference>
<dbReference type="EMBL" id="CP139960">
    <property type="protein sequence ID" value="WQD37250.1"/>
    <property type="molecule type" value="Genomic_DNA"/>
</dbReference>
<evidence type="ECO:0000313" key="1">
    <source>
        <dbReference type="EMBL" id="WQD37250.1"/>
    </source>
</evidence>
<dbReference type="SUPFAM" id="SSF48452">
    <property type="entry name" value="TPR-like"/>
    <property type="match status" value="1"/>
</dbReference>
<gene>
    <name evidence="1" type="ORF">U0035_16395</name>
</gene>
<evidence type="ECO:0000313" key="2">
    <source>
        <dbReference type="Proteomes" id="UP001325680"/>
    </source>
</evidence>
<protein>
    <submittedName>
        <fullName evidence="1">SusD/RagB family nutrient-binding outer membrane lipoprotein</fullName>
    </submittedName>
</protein>
<sequence length="504" mass="56877">MKKLIYIMLLTTMVWGATGCKKFLDVNENPNNPTEESLKDPNLLLSSSLTRIAAQTATSYASTARWMGYWSRSGSYGPNPDEEAYRITTTFEAGEWTTWLDIMFDVYKMEQKAVEKGGQEFYIGAAKVLKTIGYMYLVDQYNNVPYSKAFQDIRTNLFPAYDKGQDIYNDLFVQLDEALAIFQGLDGVSEENEKFDILFGGDLDLWEEFINTQRLKLSLRMANVSGFNASAQMAKITTKRFLKETASVQPGYVQDQNQQNPYWNTFKSLYDGSNADNFNRANNYILSKFRDNNDPRFMRVFSPNGGTGTNYTGFNYGEVISNAPTAGNSANVAGPGLAKSASQPQWIFSSVESKFLQAEAIARGWISDDNDAHEALIDAVRESFVWLGLTADDADEYLGQPDDENVTDYDQLLNWPASQADQIRFIGMHKYLALIGINNFEAWVDYRRIGVPTDLPLSMHPGRGNNIIPLRLHYPQNEYNFNPTVVAAEGTIDPQSSKIFWDVN</sequence>
<dbReference type="InterPro" id="IPR041662">
    <property type="entry name" value="SusD-like_2"/>
</dbReference>
<organism evidence="1 2">
    <name type="scientific">Niabella yanshanensis</name>
    <dbReference type="NCBI Taxonomy" id="577386"/>
    <lineage>
        <taxon>Bacteria</taxon>
        <taxon>Pseudomonadati</taxon>
        <taxon>Bacteroidota</taxon>
        <taxon>Chitinophagia</taxon>
        <taxon>Chitinophagales</taxon>
        <taxon>Chitinophagaceae</taxon>
        <taxon>Niabella</taxon>
    </lineage>
</organism>
<dbReference type="PROSITE" id="PS51257">
    <property type="entry name" value="PROKAR_LIPOPROTEIN"/>
    <property type="match status" value="1"/>
</dbReference>
<dbReference type="InterPro" id="IPR011990">
    <property type="entry name" value="TPR-like_helical_dom_sf"/>
</dbReference>
<dbReference type="Proteomes" id="UP001325680">
    <property type="component" value="Chromosome"/>
</dbReference>
<keyword evidence="2" id="KW-1185">Reference proteome</keyword>
<reference evidence="1 2" key="1">
    <citation type="submission" date="2023-12" db="EMBL/GenBank/DDBJ databases">
        <title>Genome sequencing and assembly of bacterial species from a model synthetic community.</title>
        <authorList>
            <person name="Hogle S.L."/>
        </authorList>
    </citation>
    <scope>NUCLEOTIDE SEQUENCE [LARGE SCALE GENOMIC DNA]</scope>
    <source>
        <strain evidence="1 2">HAMBI_3031</strain>
    </source>
</reference>
<accession>A0ABZ0W1V7</accession>
<dbReference type="RefSeq" id="WP_114792280.1">
    <property type="nucleotide sequence ID" value="NZ_CP139960.1"/>
</dbReference>
<proteinExistence type="predicted"/>
<dbReference type="Gene3D" id="1.25.40.390">
    <property type="match status" value="1"/>
</dbReference>